<evidence type="ECO:0000256" key="2">
    <source>
        <dbReference type="ARBA" id="ARBA00022723"/>
    </source>
</evidence>
<name>A0A3B0ZTS0_9ZZZZ</name>
<evidence type="ECO:0000259" key="3">
    <source>
        <dbReference type="PROSITE" id="PS50846"/>
    </source>
</evidence>
<dbReference type="GO" id="GO:0030313">
    <property type="term" value="C:cell envelope"/>
    <property type="evidence" value="ECO:0007669"/>
    <property type="project" value="UniProtKB-SubCell"/>
</dbReference>
<organism evidence="4">
    <name type="scientific">hydrothermal vent metagenome</name>
    <dbReference type="NCBI Taxonomy" id="652676"/>
    <lineage>
        <taxon>unclassified sequences</taxon>
        <taxon>metagenomes</taxon>
        <taxon>ecological metagenomes</taxon>
    </lineage>
</organism>
<dbReference type="FunFam" id="3.30.70.100:FF:000001">
    <property type="entry name" value="ATPase copper transporting beta"/>
    <property type="match status" value="1"/>
</dbReference>
<gene>
    <name evidence="4" type="ORF">MNBD_GAMMA23-456</name>
</gene>
<dbReference type="InterPro" id="IPR006121">
    <property type="entry name" value="HMA_dom"/>
</dbReference>
<dbReference type="CDD" id="cd00371">
    <property type="entry name" value="HMA"/>
    <property type="match status" value="1"/>
</dbReference>
<dbReference type="NCBIfam" id="TIGR02052">
    <property type="entry name" value="MerP"/>
    <property type="match status" value="1"/>
</dbReference>
<dbReference type="PRINTS" id="PR00946">
    <property type="entry name" value="HGSCAVENGER"/>
</dbReference>
<evidence type="ECO:0000256" key="1">
    <source>
        <dbReference type="ARBA" id="ARBA00004196"/>
    </source>
</evidence>
<dbReference type="GO" id="GO:0042597">
    <property type="term" value="C:periplasmic space"/>
    <property type="evidence" value="ECO:0007669"/>
    <property type="project" value="InterPro"/>
</dbReference>
<dbReference type="GO" id="GO:0015097">
    <property type="term" value="F:mercury ion transmembrane transporter activity"/>
    <property type="evidence" value="ECO:0007669"/>
    <property type="project" value="InterPro"/>
</dbReference>
<dbReference type="SUPFAM" id="SSF55008">
    <property type="entry name" value="HMA, heavy metal-associated domain"/>
    <property type="match status" value="1"/>
</dbReference>
<proteinExistence type="predicted"/>
<dbReference type="PROSITE" id="PS50846">
    <property type="entry name" value="HMA_2"/>
    <property type="match status" value="1"/>
</dbReference>
<protein>
    <recommendedName>
        <fullName evidence="3">HMA domain-containing protein</fullName>
    </recommendedName>
</protein>
<dbReference type="Gene3D" id="3.30.70.100">
    <property type="match status" value="1"/>
</dbReference>
<evidence type="ECO:0000313" key="4">
    <source>
        <dbReference type="EMBL" id="VAW95111.1"/>
    </source>
</evidence>
<dbReference type="EMBL" id="UOFT01000042">
    <property type="protein sequence ID" value="VAW95111.1"/>
    <property type="molecule type" value="Genomic_DNA"/>
</dbReference>
<reference evidence="4" key="1">
    <citation type="submission" date="2018-06" db="EMBL/GenBank/DDBJ databases">
        <authorList>
            <person name="Zhirakovskaya E."/>
        </authorList>
    </citation>
    <scope>NUCLEOTIDE SEQUENCE</scope>
</reference>
<dbReference type="Pfam" id="PF00403">
    <property type="entry name" value="HMA"/>
    <property type="match status" value="1"/>
</dbReference>
<dbReference type="GO" id="GO:0045340">
    <property type="term" value="F:mercury ion binding"/>
    <property type="evidence" value="ECO:0007669"/>
    <property type="project" value="InterPro"/>
</dbReference>
<dbReference type="AlphaFoldDB" id="A0A3B0ZTS0"/>
<dbReference type="InterPro" id="IPR011795">
    <property type="entry name" value="MerP"/>
</dbReference>
<keyword evidence="2" id="KW-0479">Metal-binding</keyword>
<comment type="subcellular location">
    <subcellularLocation>
        <location evidence="1">Cell envelope</location>
    </subcellularLocation>
</comment>
<sequence>MFRKIFLSCLIAAALISSSFFTHATESKTITLDVPGMTCKFCPITIRKALKKVAGVVDAKADYDNKTATITFDPDKTNVEALIKATANAGYPSTLKKK</sequence>
<dbReference type="InterPro" id="IPR001802">
    <property type="entry name" value="MerP/CopZ"/>
</dbReference>
<dbReference type="InterPro" id="IPR036163">
    <property type="entry name" value="HMA_dom_sf"/>
</dbReference>
<accession>A0A3B0ZTS0</accession>
<feature type="domain" description="HMA" evidence="3">
    <location>
        <begin position="28"/>
        <end position="94"/>
    </location>
</feature>